<gene>
    <name evidence="4" type="ORF">FNZ23_07110</name>
</gene>
<keyword evidence="4" id="KW-0413">Isomerase</keyword>
<evidence type="ECO:0000259" key="3">
    <source>
        <dbReference type="Pfam" id="PF11716"/>
    </source>
</evidence>
<accession>A0A553ZNA1</accession>
<name>A0A553ZNA1_9ACTN</name>
<protein>
    <submittedName>
        <fullName evidence="4">Maleylpyruvate isomerase family mycothiol-dependent enzyme</fullName>
    </submittedName>
</protein>
<dbReference type="GO" id="GO:0046872">
    <property type="term" value="F:metal ion binding"/>
    <property type="evidence" value="ECO:0007669"/>
    <property type="project" value="InterPro"/>
</dbReference>
<feature type="region of interest" description="Disordered" evidence="1">
    <location>
        <begin position="193"/>
        <end position="212"/>
    </location>
</feature>
<dbReference type="PANTHER" id="PTHR40758:SF1">
    <property type="entry name" value="CONSERVED PROTEIN"/>
    <property type="match status" value="1"/>
</dbReference>
<reference evidence="4 5" key="1">
    <citation type="submission" date="2019-07" db="EMBL/GenBank/DDBJ databases">
        <title>Draft genome for Streptomyces benahoarensis MZ03-48.</title>
        <authorList>
            <person name="Gonzalez-Pimentel J.L."/>
        </authorList>
    </citation>
    <scope>NUCLEOTIDE SEQUENCE [LARGE SCALE GENOMIC DNA]</scope>
    <source>
        <strain evidence="4 5">MZ03-48</strain>
    </source>
</reference>
<dbReference type="InterPro" id="IPR017517">
    <property type="entry name" value="Maleyloyr_isom"/>
</dbReference>
<keyword evidence="4" id="KW-0670">Pyruvate</keyword>
<dbReference type="OrthoDB" id="3671213at2"/>
<dbReference type="AlphaFoldDB" id="A0A553ZNA1"/>
<feature type="domain" description="Mycothiol-dependent maleylpyruvate isomerase metal-binding" evidence="3">
    <location>
        <begin position="13"/>
        <end position="130"/>
    </location>
</feature>
<evidence type="ECO:0000256" key="1">
    <source>
        <dbReference type="SAM" id="MobiDB-lite"/>
    </source>
</evidence>
<dbReference type="SUPFAM" id="SSF109854">
    <property type="entry name" value="DinB/YfiT-like putative metalloenzymes"/>
    <property type="match status" value="1"/>
</dbReference>
<dbReference type="EMBL" id="VKLS01000049">
    <property type="protein sequence ID" value="TSB42941.1"/>
    <property type="molecule type" value="Genomic_DNA"/>
</dbReference>
<sequence>MEITEFVEALRLDGALLAAAAEEAGPDAPIPACPEWRMRDLVAHVGRVHHWAARYVTEGLEQPSTPDAAPDLADQELVPWLREGHHRLVVALHEAPPSLAAWAFLPAPSPLAFWARRQAHETAIHRADAQQALGATLTPLPPAFAADGIDEILTGIHSQKRSRVRTTKPKTLRVRATDAADAEWTVHLSEAPARTLRTSGKPGGAGADDPADLSIEGPAEALYLTLWNRAPWNGLTVKGDEALVRLWEEHGGI</sequence>
<evidence type="ECO:0000259" key="2">
    <source>
        <dbReference type="Pfam" id="PF07398"/>
    </source>
</evidence>
<evidence type="ECO:0000313" key="5">
    <source>
        <dbReference type="Proteomes" id="UP000320888"/>
    </source>
</evidence>
<keyword evidence="5" id="KW-1185">Reference proteome</keyword>
<dbReference type="Pfam" id="PF11716">
    <property type="entry name" value="MDMPI_N"/>
    <property type="match status" value="1"/>
</dbReference>
<evidence type="ECO:0000313" key="4">
    <source>
        <dbReference type="EMBL" id="TSB42941.1"/>
    </source>
</evidence>
<dbReference type="GO" id="GO:0016853">
    <property type="term" value="F:isomerase activity"/>
    <property type="evidence" value="ECO:0007669"/>
    <property type="project" value="UniProtKB-KW"/>
</dbReference>
<dbReference type="InterPro" id="IPR010872">
    <property type="entry name" value="MDMPI_C-term_domain"/>
</dbReference>
<dbReference type="GO" id="GO:0005886">
    <property type="term" value="C:plasma membrane"/>
    <property type="evidence" value="ECO:0007669"/>
    <property type="project" value="TreeGrafter"/>
</dbReference>
<dbReference type="Pfam" id="PF07398">
    <property type="entry name" value="MDMPI_C"/>
    <property type="match status" value="1"/>
</dbReference>
<dbReference type="NCBIfam" id="TIGR03083">
    <property type="entry name" value="maleylpyruvate isomerase family mycothiol-dependent enzyme"/>
    <property type="match status" value="1"/>
</dbReference>
<proteinExistence type="predicted"/>
<comment type="caution">
    <text evidence="4">The sequence shown here is derived from an EMBL/GenBank/DDBJ whole genome shotgun (WGS) entry which is preliminary data.</text>
</comment>
<organism evidence="4 5">
    <name type="scientific">Streptomyces benahoarensis</name>
    <dbReference type="NCBI Taxonomy" id="2595054"/>
    <lineage>
        <taxon>Bacteria</taxon>
        <taxon>Bacillati</taxon>
        <taxon>Actinomycetota</taxon>
        <taxon>Actinomycetes</taxon>
        <taxon>Kitasatosporales</taxon>
        <taxon>Streptomycetaceae</taxon>
        <taxon>Streptomyces</taxon>
    </lineage>
</organism>
<dbReference type="RefSeq" id="WP_143940993.1">
    <property type="nucleotide sequence ID" value="NZ_VKLS01000049.1"/>
</dbReference>
<dbReference type="Proteomes" id="UP000320888">
    <property type="component" value="Unassembled WGS sequence"/>
</dbReference>
<feature type="domain" description="MDMPI C-terminal" evidence="2">
    <location>
        <begin position="144"/>
        <end position="244"/>
    </location>
</feature>
<dbReference type="InterPro" id="IPR034660">
    <property type="entry name" value="DinB/YfiT-like"/>
</dbReference>
<dbReference type="PANTHER" id="PTHR40758">
    <property type="entry name" value="CONSERVED PROTEIN"/>
    <property type="match status" value="1"/>
</dbReference>
<dbReference type="InterPro" id="IPR024344">
    <property type="entry name" value="MDMPI_metal-binding"/>
</dbReference>